<dbReference type="AlphaFoldDB" id="A0A140L1B8"/>
<sequence>MNTESLEFKIEEDVLSFLSMPQFRKEIEEAKDYFYNYIEQGDMYRDLQMDFNSWLIHDYRLQDGKTFLEKYYHTEKEHLSEEEKCFIQNQLNTYLSIYEIYEIQGENIRIRDIFTKEEYFIPLDNIADVKTKELVLARVMDNGGHYRLTGNKQSIPGIFKSTIERNIYEHYEDYRNKNRFGTWKTFLKAHSQLLYKYLGIIEALLIRQEEEDDERYRVWQSVYLMKDVRSIKQMLLAYDQIELDGEDRGSCYFKLISNKKILGELVLKNNRLELECISEDDRKAAKKIIEKILGENGKHYKDEVFSIEDLV</sequence>
<dbReference type="OrthoDB" id="1950116at2"/>
<name>A0A140L1B8_9FIRM</name>
<gene>
    <name evidence="1" type="ORF">AN619_24360</name>
</gene>
<dbReference type="Proteomes" id="UP000070456">
    <property type="component" value="Unassembled WGS sequence"/>
</dbReference>
<evidence type="ECO:0000313" key="1">
    <source>
        <dbReference type="EMBL" id="KXG74343.1"/>
    </source>
</evidence>
<proteinExistence type="predicted"/>
<accession>A0A140L1B8</accession>
<dbReference type="EMBL" id="LOEE01000057">
    <property type="protein sequence ID" value="KXG74343.1"/>
    <property type="molecule type" value="Genomic_DNA"/>
</dbReference>
<comment type="caution">
    <text evidence="1">The sequence shown here is derived from an EMBL/GenBank/DDBJ whole genome shotgun (WGS) entry which is preliminary data.</text>
</comment>
<dbReference type="RefSeq" id="WP_068557323.1">
    <property type="nucleotide sequence ID" value="NZ_LOEE01000057.1"/>
</dbReference>
<evidence type="ECO:0000313" key="2">
    <source>
        <dbReference type="Proteomes" id="UP000070456"/>
    </source>
</evidence>
<reference evidence="1 2" key="1">
    <citation type="submission" date="2015-12" db="EMBL/GenBank/DDBJ databases">
        <title>Draft genome sequence of the thermoanaerobe Thermotalea metallivorans, an isolate from the runoff channel of the Great Artesian Basin, Australia.</title>
        <authorList>
            <person name="Patel B.K."/>
        </authorList>
    </citation>
    <scope>NUCLEOTIDE SEQUENCE [LARGE SCALE GENOMIC DNA]</scope>
    <source>
        <strain evidence="1 2">B2-1</strain>
    </source>
</reference>
<organism evidence="1 2">
    <name type="scientific">Thermotalea metallivorans</name>
    <dbReference type="NCBI Taxonomy" id="520762"/>
    <lineage>
        <taxon>Bacteria</taxon>
        <taxon>Bacillati</taxon>
        <taxon>Bacillota</taxon>
        <taxon>Clostridia</taxon>
        <taxon>Peptostreptococcales</taxon>
        <taxon>Thermotaleaceae</taxon>
        <taxon>Thermotalea</taxon>
    </lineage>
</organism>
<dbReference type="STRING" id="520762.AN619_24360"/>
<protein>
    <submittedName>
        <fullName evidence="1">Uncharacterized protein</fullName>
    </submittedName>
</protein>
<keyword evidence="2" id="KW-1185">Reference proteome</keyword>